<dbReference type="Pfam" id="PF00582">
    <property type="entry name" value="Usp"/>
    <property type="match status" value="2"/>
</dbReference>
<dbReference type="OrthoDB" id="4931198at2"/>
<keyword evidence="4" id="KW-1185">Reference proteome</keyword>
<dbReference type="InterPro" id="IPR006016">
    <property type="entry name" value="UspA"/>
</dbReference>
<reference evidence="3 4" key="1">
    <citation type="journal article" date="2013" name="Genome Announc.">
        <title>First draft genome sequence from a member of the genus agrococcus, isolated from modern microbialites.</title>
        <authorList>
            <person name="White R.A.III."/>
            <person name="Grassa C.J."/>
            <person name="Suttle C.A."/>
        </authorList>
    </citation>
    <scope>NUCLEOTIDE SEQUENCE [LARGE SCALE GENOMIC DNA]</scope>
    <source>
        <strain evidence="3 4">RW1</strain>
    </source>
</reference>
<evidence type="ECO:0000313" key="3">
    <source>
        <dbReference type="EMBL" id="ERG65356.1"/>
    </source>
</evidence>
<name>U1MTV0_9MICO</name>
<evidence type="ECO:0000313" key="4">
    <source>
        <dbReference type="Proteomes" id="UP000016462"/>
    </source>
</evidence>
<dbReference type="PANTHER" id="PTHR46268">
    <property type="entry name" value="STRESS RESPONSE PROTEIN NHAX"/>
    <property type="match status" value="1"/>
</dbReference>
<comment type="caution">
    <text evidence="3">The sequence shown here is derived from an EMBL/GenBank/DDBJ whole genome shotgun (WGS) entry which is preliminary data.</text>
</comment>
<protein>
    <recommendedName>
        <fullName evidence="2">UspA domain-containing protein</fullName>
    </recommendedName>
</protein>
<dbReference type="CDD" id="cd00293">
    <property type="entry name" value="USP-like"/>
    <property type="match status" value="1"/>
</dbReference>
<dbReference type="InterPro" id="IPR014729">
    <property type="entry name" value="Rossmann-like_a/b/a_fold"/>
</dbReference>
<dbReference type="SUPFAM" id="SSF52402">
    <property type="entry name" value="Adenine nucleotide alpha hydrolases-like"/>
    <property type="match status" value="2"/>
</dbReference>
<dbReference type="InterPro" id="IPR006015">
    <property type="entry name" value="Universal_stress_UspA"/>
</dbReference>
<dbReference type="AlphaFoldDB" id="U1MTV0"/>
<dbReference type="Proteomes" id="UP000016462">
    <property type="component" value="Unassembled WGS sequence"/>
</dbReference>
<organism evidence="3 4">
    <name type="scientific">Agrococcus pavilionensis RW1</name>
    <dbReference type="NCBI Taxonomy" id="1330458"/>
    <lineage>
        <taxon>Bacteria</taxon>
        <taxon>Bacillati</taxon>
        <taxon>Actinomycetota</taxon>
        <taxon>Actinomycetes</taxon>
        <taxon>Micrococcales</taxon>
        <taxon>Microbacteriaceae</taxon>
        <taxon>Agrococcus</taxon>
    </lineage>
</organism>
<sequence length="295" mass="31115">MPYNVVVAVDGGTASAAALDWVVDRARSVAMHVEVTTVVDIDWIPQVNTDPMLLEHERIVDEAGKRIRFSGVSAEVSTTVQHARRLPGLEAASRRADLLVIGSHKTRGAVGLIYGTLPLAVAARTHCPLVVVPVDWQPGGERVIVGVDDETGAAAMAFAAREAEREDDTLVAVRAWDVPPLVSGAWEAMESPIEAFESSERAVLDAEVARVHAAHPDLPVEAVLEYGRASVVLAQRAEGARLAVVGTHGRGRLAGLLLGSVSHDLLMNMPCPVAVVPTTGEAGQIEPTEPGAAEP</sequence>
<dbReference type="PANTHER" id="PTHR46268:SF6">
    <property type="entry name" value="UNIVERSAL STRESS PROTEIN UP12"/>
    <property type="match status" value="1"/>
</dbReference>
<evidence type="ECO:0000256" key="1">
    <source>
        <dbReference type="ARBA" id="ARBA00008791"/>
    </source>
</evidence>
<comment type="similarity">
    <text evidence="1">Belongs to the universal stress protein A family.</text>
</comment>
<dbReference type="Gene3D" id="3.40.50.620">
    <property type="entry name" value="HUPs"/>
    <property type="match status" value="2"/>
</dbReference>
<feature type="domain" description="UspA" evidence="2">
    <location>
        <begin position="141"/>
        <end position="277"/>
    </location>
</feature>
<proteinExistence type="inferred from homology"/>
<gene>
    <name evidence="3" type="ORF">L332_13025</name>
</gene>
<accession>U1MTV0</accession>
<feature type="domain" description="UspA" evidence="2">
    <location>
        <begin position="4"/>
        <end position="133"/>
    </location>
</feature>
<dbReference type="RefSeq" id="WP_021009329.1">
    <property type="nucleotide sequence ID" value="NZ_ASHR01000004.1"/>
</dbReference>
<dbReference type="PRINTS" id="PR01438">
    <property type="entry name" value="UNVRSLSTRESS"/>
</dbReference>
<dbReference type="EMBL" id="ASHR01000004">
    <property type="protein sequence ID" value="ERG65356.1"/>
    <property type="molecule type" value="Genomic_DNA"/>
</dbReference>
<evidence type="ECO:0000259" key="2">
    <source>
        <dbReference type="Pfam" id="PF00582"/>
    </source>
</evidence>